<name>A0A938YJW6_9ACTN</name>
<keyword evidence="1 12" id="KW-0240">DNA-directed RNA polymerase</keyword>
<dbReference type="InterPro" id="IPR030846">
    <property type="entry name" value="DnaG_bac"/>
</dbReference>
<feature type="compositionally biased region" description="Low complexity" evidence="15">
    <location>
        <begin position="469"/>
        <end position="488"/>
    </location>
</feature>
<dbReference type="InterPro" id="IPR037068">
    <property type="entry name" value="DNA_primase_core_N_sf"/>
</dbReference>
<proteinExistence type="inferred from homology"/>
<dbReference type="SMART" id="SM00493">
    <property type="entry name" value="TOPRIM"/>
    <property type="match status" value="1"/>
</dbReference>
<feature type="domain" description="Toprim" evidence="16">
    <location>
        <begin position="262"/>
        <end position="351"/>
    </location>
</feature>
<keyword evidence="6 12" id="KW-0479">Metal-binding</keyword>
<dbReference type="InterPro" id="IPR034151">
    <property type="entry name" value="TOPRIM_DnaG_bac"/>
</dbReference>
<keyword evidence="9" id="KW-0460">Magnesium</keyword>
<dbReference type="SUPFAM" id="SSF56731">
    <property type="entry name" value="DNA primase core"/>
    <property type="match status" value="1"/>
</dbReference>
<feature type="region of interest" description="Disordered" evidence="15">
    <location>
        <begin position="443"/>
        <end position="522"/>
    </location>
</feature>
<evidence type="ECO:0000256" key="11">
    <source>
        <dbReference type="ARBA" id="ARBA00023163"/>
    </source>
</evidence>
<dbReference type="GO" id="GO:0005737">
    <property type="term" value="C:cytoplasm"/>
    <property type="evidence" value="ECO:0007669"/>
    <property type="project" value="TreeGrafter"/>
</dbReference>
<dbReference type="PANTHER" id="PTHR30313:SF2">
    <property type="entry name" value="DNA PRIMASE"/>
    <property type="match status" value="1"/>
</dbReference>
<dbReference type="SUPFAM" id="SSF57783">
    <property type="entry name" value="Zinc beta-ribbon"/>
    <property type="match status" value="1"/>
</dbReference>
<dbReference type="GO" id="GO:0003899">
    <property type="term" value="F:DNA-directed RNA polymerase activity"/>
    <property type="evidence" value="ECO:0007669"/>
    <property type="project" value="UniProtKB-UniRule"/>
</dbReference>
<comment type="catalytic activity">
    <reaction evidence="12">
        <text>ssDNA + n NTP = ssDNA/pppN(pN)n-1 hybrid + (n-1) diphosphate.</text>
        <dbReference type="EC" id="2.7.7.101"/>
    </reaction>
</comment>
<comment type="similarity">
    <text evidence="12 13">Belongs to the DnaG primase family.</text>
</comment>
<evidence type="ECO:0000256" key="9">
    <source>
        <dbReference type="ARBA" id="ARBA00022842"/>
    </source>
</evidence>
<keyword evidence="3 12" id="KW-0808">Transferase</keyword>
<dbReference type="Gene3D" id="3.90.980.10">
    <property type="entry name" value="DNA primase, catalytic core, N-terminal domain"/>
    <property type="match status" value="1"/>
</dbReference>
<dbReference type="GO" id="GO:0003677">
    <property type="term" value="F:DNA binding"/>
    <property type="evidence" value="ECO:0007669"/>
    <property type="project" value="UniProtKB-KW"/>
</dbReference>
<dbReference type="GO" id="GO:1990077">
    <property type="term" value="C:primosome complex"/>
    <property type="evidence" value="ECO:0007669"/>
    <property type="project" value="UniProtKB-KW"/>
</dbReference>
<dbReference type="EC" id="2.7.7.101" evidence="12"/>
<evidence type="ECO:0000256" key="5">
    <source>
        <dbReference type="ARBA" id="ARBA00022705"/>
    </source>
</evidence>
<keyword evidence="5 12" id="KW-0235">DNA replication</keyword>
<dbReference type="PIRSF" id="PIRSF002811">
    <property type="entry name" value="DnaG"/>
    <property type="match status" value="1"/>
</dbReference>
<evidence type="ECO:0000313" key="17">
    <source>
        <dbReference type="EMBL" id="MBM9469514.1"/>
    </source>
</evidence>
<dbReference type="Pfam" id="PF08278">
    <property type="entry name" value="DnaG_DnaB_bind"/>
    <property type="match status" value="1"/>
</dbReference>
<comment type="function">
    <text evidence="12 13">RNA polymerase that catalyzes the synthesis of short RNA molecules used as primers for DNA polymerase during DNA replication.</text>
</comment>
<keyword evidence="4 12" id="KW-0548">Nucleotidyltransferase</keyword>
<evidence type="ECO:0000256" key="1">
    <source>
        <dbReference type="ARBA" id="ARBA00022478"/>
    </source>
</evidence>
<keyword evidence="18" id="KW-1185">Reference proteome</keyword>
<dbReference type="InterPro" id="IPR013173">
    <property type="entry name" value="DNA_primase_DnaG_DnaB-bd_dom"/>
</dbReference>
<feature type="compositionally biased region" description="Basic and acidic residues" evidence="15">
    <location>
        <begin position="511"/>
        <end position="522"/>
    </location>
</feature>
<dbReference type="InterPro" id="IPR006171">
    <property type="entry name" value="TOPRIM_dom"/>
</dbReference>
<sequence>MAGRISEADKERVRDANPIDQVIGEYVALRRAGGGNLKGLCPFHDEKTPSFNVRPARGAFYCFGCQEGGDVFAFVAKIEHLDFIDVVRRLADRAGITLTLVEGGTSTREAAGSRSRLLAANRAAAEFYAEQLTSAEAQPARDYLTERGFDLDAARHFGCGYAPGGWDAMLKALARQGFSVDELTRAGLVKPGRRGPIDQFHRRLLWQIRDSTGDVVGFGARRIFDDDPIQAKYLNTAETPIYRKSHLLFGLDLAKKQIDRQRQAVVVEGYTDVMAMHLAGITTAVASCGTAFGDDHIKMLRRYLGDSEADAAGPGDVIYTFDGDAAGRKAALKAFDSDQRFAADTWVCVAPDGLDPCELRQQAGDEALRTLLAGKRRLYDFAISTVLERYDLDSPEGRVAATDAAVPLVARIRRTALRDQYVRRLANQLGTEPERILALVRRAAQAGRDGTAGNQHGSPRPDRPDPARSDAGASSDRPGAGPERPAGAGDPGPPAPDGEQVLEGEAAPAWRRPDPRDRSTEPDREVLKLALQRPELVASGWSLVHDTSFQHPAYLALYRAVQACGGPDAAAETADWIQAVQGRLPEGGPRALVAELAVEPPRHVAEESDASYAGAIVARMGVRWAVQQEQQLRSRLQRAEAGGDTDLRDRIIRDLLEMSKYRRLLEERAKGAAD</sequence>
<evidence type="ECO:0000256" key="15">
    <source>
        <dbReference type="SAM" id="MobiDB-lite"/>
    </source>
</evidence>
<reference evidence="17" key="1">
    <citation type="submission" date="2021-01" db="EMBL/GenBank/DDBJ databases">
        <title>YIM 132084 draft genome.</title>
        <authorList>
            <person name="An D."/>
        </authorList>
    </citation>
    <scope>NUCLEOTIDE SEQUENCE</scope>
    <source>
        <strain evidence="17">YIM 132084</strain>
    </source>
</reference>
<accession>A0A938YJW6</accession>
<dbReference type="AlphaFoldDB" id="A0A938YJW6"/>
<comment type="subunit">
    <text evidence="12">Monomer. Interacts with DnaB.</text>
</comment>
<evidence type="ECO:0000256" key="2">
    <source>
        <dbReference type="ARBA" id="ARBA00022515"/>
    </source>
</evidence>
<dbReference type="InterPro" id="IPR013264">
    <property type="entry name" value="DNAG_N"/>
</dbReference>
<dbReference type="EMBL" id="JAERWK010000029">
    <property type="protein sequence ID" value="MBM9469514.1"/>
    <property type="molecule type" value="Genomic_DNA"/>
</dbReference>
<dbReference type="GO" id="GO:0008270">
    <property type="term" value="F:zinc ion binding"/>
    <property type="evidence" value="ECO:0007669"/>
    <property type="project" value="UniProtKB-UniRule"/>
</dbReference>
<dbReference type="Gene3D" id="3.90.580.10">
    <property type="entry name" value="Zinc finger, CHC2-type domain"/>
    <property type="match status" value="1"/>
</dbReference>
<comment type="domain">
    <text evidence="12">Contains an N-terminal zinc-binding domain, a central core domain that contains the primase activity, and a C-terminal DnaB-binding domain.</text>
</comment>
<evidence type="ECO:0000259" key="16">
    <source>
        <dbReference type="PROSITE" id="PS50880"/>
    </source>
</evidence>
<dbReference type="InterPro" id="IPR002694">
    <property type="entry name" value="Znf_CHC2"/>
</dbReference>
<dbReference type="InterPro" id="IPR050219">
    <property type="entry name" value="DnaG_primase"/>
</dbReference>
<dbReference type="InterPro" id="IPR006295">
    <property type="entry name" value="DNA_primase_DnaG"/>
</dbReference>
<keyword evidence="2 12" id="KW-0639">Primosome</keyword>
<dbReference type="SMART" id="SM00766">
    <property type="entry name" value="DnaG_DnaB_bind"/>
    <property type="match status" value="1"/>
</dbReference>
<comment type="caution">
    <text evidence="17">The sequence shown here is derived from an EMBL/GenBank/DDBJ whole genome shotgun (WGS) entry which is preliminary data.</text>
</comment>
<dbReference type="GO" id="GO:0000428">
    <property type="term" value="C:DNA-directed RNA polymerase complex"/>
    <property type="evidence" value="ECO:0007669"/>
    <property type="project" value="UniProtKB-KW"/>
</dbReference>
<dbReference type="GO" id="GO:0006269">
    <property type="term" value="P:DNA replication, synthesis of primer"/>
    <property type="evidence" value="ECO:0007669"/>
    <property type="project" value="UniProtKB-UniRule"/>
</dbReference>
<dbReference type="PROSITE" id="PS50880">
    <property type="entry name" value="TOPRIM"/>
    <property type="match status" value="1"/>
</dbReference>
<dbReference type="InterPro" id="IPR036977">
    <property type="entry name" value="DNA_primase_Znf_CHC2"/>
</dbReference>
<dbReference type="RefSeq" id="WP_205262480.1">
    <property type="nucleotide sequence ID" value="NZ_JAERWK010000029.1"/>
</dbReference>
<dbReference type="FunFam" id="3.90.580.10:FF:000001">
    <property type="entry name" value="DNA primase"/>
    <property type="match status" value="1"/>
</dbReference>
<dbReference type="HAMAP" id="MF_00974">
    <property type="entry name" value="DNA_primase_DnaG"/>
    <property type="match status" value="1"/>
</dbReference>
<evidence type="ECO:0000256" key="12">
    <source>
        <dbReference type="HAMAP-Rule" id="MF_00974"/>
    </source>
</evidence>
<evidence type="ECO:0000256" key="8">
    <source>
        <dbReference type="ARBA" id="ARBA00022833"/>
    </source>
</evidence>
<feature type="compositionally biased region" description="Basic and acidic residues" evidence="15">
    <location>
        <begin position="459"/>
        <end position="468"/>
    </location>
</feature>
<dbReference type="CDD" id="cd03364">
    <property type="entry name" value="TOPRIM_DnaG_primases"/>
    <property type="match status" value="1"/>
</dbReference>
<evidence type="ECO:0000256" key="13">
    <source>
        <dbReference type="PIRNR" id="PIRNR002811"/>
    </source>
</evidence>
<feature type="zinc finger region" description="CHC2-type" evidence="12 14">
    <location>
        <begin position="41"/>
        <end position="65"/>
    </location>
</feature>
<evidence type="ECO:0000256" key="6">
    <source>
        <dbReference type="ARBA" id="ARBA00022723"/>
    </source>
</evidence>
<evidence type="ECO:0000256" key="10">
    <source>
        <dbReference type="ARBA" id="ARBA00023125"/>
    </source>
</evidence>
<organism evidence="17 18">
    <name type="scientific">Nakamurella leprariae</name>
    <dbReference type="NCBI Taxonomy" id="2803911"/>
    <lineage>
        <taxon>Bacteria</taxon>
        <taxon>Bacillati</taxon>
        <taxon>Actinomycetota</taxon>
        <taxon>Actinomycetes</taxon>
        <taxon>Nakamurellales</taxon>
        <taxon>Nakamurellaceae</taxon>
        <taxon>Nakamurella</taxon>
    </lineage>
</organism>
<evidence type="ECO:0000256" key="7">
    <source>
        <dbReference type="ARBA" id="ARBA00022771"/>
    </source>
</evidence>
<keyword evidence="10 12" id="KW-0238">DNA-binding</keyword>
<keyword evidence="7 12" id="KW-0863">Zinc-finger</keyword>
<protein>
    <recommendedName>
        <fullName evidence="12 13">DNA primase</fullName>
        <ecNumber evidence="12">2.7.7.101</ecNumber>
    </recommendedName>
</protein>
<evidence type="ECO:0000313" key="18">
    <source>
        <dbReference type="Proteomes" id="UP000663792"/>
    </source>
</evidence>
<dbReference type="SMART" id="SM00400">
    <property type="entry name" value="ZnF_CHCC"/>
    <property type="match status" value="1"/>
</dbReference>
<dbReference type="InterPro" id="IPR019475">
    <property type="entry name" value="DNA_primase_DnaB-bd"/>
</dbReference>
<dbReference type="Pfam" id="PF10410">
    <property type="entry name" value="DnaB_bind"/>
    <property type="match status" value="1"/>
</dbReference>
<evidence type="ECO:0000256" key="4">
    <source>
        <dbReference type="ARBA" id="ARBA00022695"/>
    </source>
</evidence>
<gene>
    <name evidence="12" type="primary">dnaG</name>
    <name evidence="17" type="ORF">JL106_19705</name>
</gene>
<dbReference type="Proteomes" id="UP000663792">
    <property type="component" value="Unassembled WGS sequence"/>
</dbReference>
<evidence type="ECO:0000256" key="14">
    <source>
        <dbReference type="PIRSR" id="PIRSR002811-1"/>
    </source>
</evidence>
<dbReference type="Pfam" id="PF01807">
    <property type="entry name" value="Zn_ribbon_DnaG"/>
    <property type="match status" value="1"/>
</dbReference>
<dbReference type="NCBIfam" id="TIGR01391">
    <property type="entry name" value="dnaG"/>
    <property type="match status" value="1"/>
</dbReference>
<dbReference type="Gene3D" id="3.40.1360.10">
    <property type="match status" value="1"/>
</dbReference>
<dbReference type="Gene3D" id="1.20.50.20">
    <property type="entry name" value="DnaG, RNA polymerase domain, helical bundle"/>
    <property type="match status" value="1"/>
</dbReference>
<comment type="cofactor">
    <cofactor evidence="12 13 14">
        <name>Zn(2+)</name>
        <dbReference type="ChEBI" id="CHEBI:29105"/>
    </cofactor>
    <text evidence="12 13 14">Binds 1 zinc ion per monomer.</text>
</comment>
<dbReference type="Pfam" id="PF13662">
    <property type="entry name" value="Toprim_4"/>
    <property type="match status" value="1"/>
</dbReference>
<keyword evidence="8 12" id="KW-0862">Zinc</keyword>
<dbReference type="PANTHER" id="PTHR30313">
    <property type="entry name" value="DNA PRIMASE"/>
    <property type="match status" value="1"/>
</dbReference>
<evidence type="ECO:0000256" key="3">
    <source>
        <dbReference type="ARBA" id="ARBA00022679"/>
    </source>
</evidence>
<dbReference type="Pfam" id="PF08275">
    <property type="entry name" value="DNAG_N"/>
    <property type="match status" value="1"/>
</dbReference>
<keyword evidence="11 12" id="KW-0804">Transcription</keyword>